<comment type="subcellular location">
    <subcellularLocation>
        <location evidence="1">Cell envelope</location>
    </subcellularLocation>
</comment>
<dbReference type="NCBIfam" id="TIGR02543">
    <property type="entry name" value="List_Bact_rpt"/>
    <property type="match status" value="1"/>
</dbReference>
<dbReference type="PANTHER" id="PTHR43308:SF5">
    <property type="entry name" value="S-LAYER PROTEIN _ PEPTIDOGLYCAN ENDO-BETA-N-ACETYLGLUCOSAMINIDASE"/>
    <property type="match status" value="1"/>
</dbReference>
<feature type="domain" description="SLH" evidence="2">
    <location>
        <begin position="636"/>
        <end position="696"/>
    </location>
</feature>
<evidence type="ECO:0000313" key="4">
    <source>
        <dbReference type="Proteomes" id="UP000261905"/>
    </source>
</evidence>
<dbReference type="InterPro" id="IPR001119">
    <property type="entry name" value="SLH_dom"/>
</dbReference>
<dbReference type="PANTHER" id="PTHR43308">
    <property type="entry name" value="OUTER MEMBRANE PROTEIN ALPHA-RELATED"/>
    <property type="match status" value="1"/>
</dbReference>
<dbReference type="Pfam" id="PF00395">
    <property type="entry name" value="SLH"/>
    <property type="match status" value="3"/>
</dbReference>
<dbReference type="InterPro" id="IPR042229">
    <property type="entry name" value="Listeria/Bacterioides_rpt_sf"/>
</dbReference>
<sequence length="826" mass="91282">MDTKKLSSKFSLIILSFVFLLYSASIVPGVTLYTVHAEPIDSPSVEYLPTNSKPSYTPPDTLLICNAADETPSNSCPVIKWGEFTYWVYRDSNNNTTMTIASYNEIGDIFNFRSFNGARYIKGITVDELTQSVTLIGQSNNTIHVSWENLLDLQVASTTLTLTTSPSILYGQEAFEVQAKVSNALSGTPVTIGSVSLSDEADTLYAAQSPNSEGIVTWTIAADTVPANSNLQFTAEYTDTSDKYTDSQKSETFTVGPLRFPVKFVTNVGETVFDSRLTMGSVITTPPVITKEGYLFDGWYSDELFVNKITFPHTVSSNIIFYAKWVDVIPPAIATFSADETANTSKPVNVTISYPDDAHVKEYKMNDGAWTLYTTPIKMIENGTIYARSSDLAGNISDESSYVVNNIVPKPSSPVVEITTPTNENSVYINGEILGDFPVSTINQLRHLDFVIKEGPFYSLVSKLTNNDIIAINAPQIDSVNVTFDRTILESMKQNHKILSLSTRLAKLELPLNQINTTSLNNPETIQIQLHSSDQTKRQELLMYAEKHHLSLSGDPITFSFDMNTIIKNNEYTHPGYATLKLPLNDLSTNSSVWNALLLQDDGSIHMLPSKVITENGKDFMIIHTVSTGTVVPVLSKPVTFTDTNGHWAEKAISKLATHGIVYGDEFGNFNAAENVSRAEFAAVIARGLGLTSATSVLNPSTFTDVHQDTWYEQAVRATSSYGLIQGFEDQTFNPEQLLTREQAFVIIARALNISQQTDLDSDSIHLQQYADYNAISDWSKNSVIKVLQANIVEGDGTKHIQPRQLLTRAECAQLIVRLLEKLQFI</sequence>
<keyword evidence="4" id="KW-1185">Reference proteome</keyword>
<evidence type="ECO:0000259" key="2">
    <source>
        <dbReference type="PROSITE" id="PS51272"/>
    </source>
</evidence>
<proteinExistence type="predicted"/>
<evidence type="ECO:0000256" key="1">
    <source>
        <dbReference type="ARBA" id="ARBA00004196"/>
    </source>
</evidence>
<dbReference type="Gene3D" id="2.60.40.4270">
    <property type="entry name" value="Listeria-Bacteroides repeat domain"/>
    <property type="match status" value="1"/>
</dbReference>
<gene>
    <name evidence="3" type="ORF">DX130_23120</name>
</gene>
<feature type="domain" description="SLH" evidence="2">
    <location>
        <begin position="699"/>
        <end position="762"/>
    </location>
</feature>
<dbReference type="AlphaFoldDB" id="A0A371P5X0"/>
<dbReference type="GO" id="GO:0030313">
    <property type="term" value="C:cell envelope"/>
    <property type="evidence" value="ECO:0007669"/>
    <property type="project" value="UniProtKB-SubCell"/>
</dbReference>
<dbReference type="EMBL" id="QUBQ01000006">
    <property type="protein sequence ID" value="REK71331.1"/>
    <property type="molecule type" value="Genomic_DNA"/>
</dbReference>
<dbReference type="Pfam" id="PF09479">
    <property type="entry name" value="Flg_new"/>
    <property type="match status" value="1"/>
</dbReference>
<dbReference type="Proteomes" id="UP000261905">
    <property type="component" value="Unassembled WGS sequence"/>
</dbReference>
<organism evidence="3 4">
    <name type="scientific">Paenibacillus paeoniae</name>
    <dbReference type="NCBI Taxonomy" id="2292705"/>
    <lineage>
        <taxon>Bacteria</taxon>
        <taxon>Bacillati</taxon>
        <taxon>Bacillota</taxon>
        <taxon>Bacilli</taxon>
        <taxon>Bacillales</taxon>
        <taxon>Paenibacillaceae</taxon>
        <taxon>Paenibacillus</taxon>
    </lineage>
</organism>
<dbReference type="OrthoDB" id="663332at2"/>
<dbReference type="InterPro" id="IPR013378">
    <property type="entry name" value="InlB-like_B-rpt"/>
</dbReference>
<dbReference type="RefSeq" id="WP_116049419.1">
    <property type="nucleotide sequence ID" value="NZ_QUBQ01000006.1"/>
</dbReference>
<protein>
    <recommendedName>
        <fullName evidence="2">SLH domain-containing protein</fullName>
    </recommendedName>
</protein>
<reference evidence="3 4" key="1">
    <citation type="submission" date="2018-08" db="EMBL/GenBank/DDBJ databases">
        <title>Paenibacillus sp. M4BSY-1, whole genome shotgun sequence.</title>
        <authorList>
            <person name="Tuo L."/>
        </authorList>
    </citation>
    <scope>NUCLEOTIDE SEQUENCE [LARGE SCALE GENOMIC DNA]</scope>
    <source>
        <strain evidence="3 4">M4BSY-1</strain>
    </source>
</reference>
<evidence type="ECO:0000313" key="3">
    <source>
        <dbReference type="EMBL" id="REK71331.1"/>
    </source>
</evidence>
<feature type="domain" description="SLH" evidence="2">
    <location>
        <begin position="767"/>
        <end position="826"/>
    </location>
</feature>
<comment type="caution">
    <text evidence="3">The sequence shown here is derived from an EMBL/GenBank/DDBJ whole genome shotgun (WGS) entry which is preliminary data.</text>
</comment>
<accession>A0A371P5X0</accession>
<dbReference type="PROSITE" id="PS51272">
    <property type="entry name" value="SLH"/>
    <property type="match status" value="3"/>
</dbReference>
<name>A0A371P5X0_9BACL</name>
<dbReference type="InterPro" id="IPR051465">
    <property type="entry name" value="Cell_Envelope_Struct_Comp"/>
</dbReference>